<dbReference type="GO" id="GO:0008270">
    <property type="term" value="F:zinc ion binding"/>
    <property type="evidence" value="ECO:0007669"/>
    <property type="project" value="UniProtKB-KW"/>
</dbReference>
<dbReference type="EMBL" id="KE345067">
    <property type="protein sequence ID" value="EXB93384.1"/>
    <property type="molecule type" value="Genomic_DNA"/>
</dbReference>
<dbReference type="OrthoDB" id="2122982at2759"/>
<dbReference type="KEGG" id="mnt:21394000"/>
<dbReference type="PROSITE" id="PS50089">
    <property type="entry name" value="ZF_RING_2"/>
    <property type="match status" value="1"/>
</dbReference>
<dbReference type="PANTHER" id="PTHR21540">
    <property type="entry name" value="RING FINGER AND SWIM DOMAIN-CONTAINING PROTEIN 2"/>
    <property type="match status" value="1"/>
</dbReference>
<proteinExistence type="predicted"/>
<dbReference type="GO" id="GO:0016301">
    <property type="term" value="F:kinase activity"/>
    <property type="evidence" value="ECO:0007669"/>
    <property type="project" value="UniProtKB-KW"/>
</dbReference>
<evidence type="ECO:0000256" key="2">
    <source>
        <dbReference type="SAM" id="MobiDB-lite"/>
    </source>
</evidence>
<feature type="domain" description="RING-type" evidence="3">
    <location>
        <begin position="159"/>
        <end position="205"/>
    </location>
</feature>
<evidence type="ECO:0000259" key="3">
    <source>
        <dbReference type="PROSITE" id="PS50089"/>
    </source>
</evidence>
<dbReference type="PROSITE" id="PS50966">
    <property type="entry name" value="ZF_SWIM"/>
    <property type="match status" value="1"/>
</dbReference>
<dbReference type="Gene3D" id="3.30.40.10">
    <property type="entry name" value="Zinc/RING finger domain, C3HC4 (zinc finger)"/>
    <property type="match status" value="1"/>
</dbReference>
<dbReference type="SUPFAM" id="SSF57850">
    <property type="entry name" value="RING/U-box"/>
    <property type="match status" value="1"/>
</dbReference>
<dbReference type="eggNOG" id="ENOG502RZA9">
    <property type="taxonomic scope" value="Eukaryota"/>
</dbReference>
<gene>
    <name evidence="5" type="ORF">L484_010712</name>
</gene>
<dbReference type="PANTHER" id="PTHR21540:SF0">
    <property type="entry name" value="PHD FAMILY PROTEIN"/>
    <property type="match status" value="1"/>
</dbReference>
<dbReference type="InterPro" id="IPR013083">
    <property type="entry name" value="Znf_RING/FYVE/PHD"/>
</dbReference>
<feature type="domain" description="SWIM-type" evidence="4">
    <location>
        <begin position="61"/>
        <end position="91"/>
    </location>
</feature>
<dbReference type="AlphaFoldDB" id="W9RI11"/>
<dbReference type="InterPro" id="IPR001841">
    <property type="entry name" value="Znf_RING"/>
</dbReference>
<evidence type="ECO:0000313" key="6">
    <source>
        <dbReference type="Proteomes" id="UP000030645"/>
    </source>
</evidence>
<dbReference type="Pfam" id="PF04434">
    <property type="entry name" value="SWIM"/>
    <property type="match status" value="1"/>
</dbReference>
<dbReference type="InterPro" id="IPR007527">
    <property type="entry name" value="Znf_SWIM"/>
</dbReference>
<name>W9RI11_9ROSA</name>
<dbReference type="Proteomes" id="UP000030645">
    <property type="component" value="Unassembled WGS sequence"/>
</dbReference>
<keyword evidence="5" id="KW-0418">Kinase</keyword>
<evidence type="ECO:0000256" key="1">
    <source>
        <dbReference type="PROSITE-ProRule" id="PRU00175"/>
    </source>
</evidence>
<accession>W9RI11</accession>
<feature type="region of interest" description="Disordered" evidence="2">
    <location>
        <begin position="1"/>
        <end position="27"/>
    </location>
</feature>
<organism evidence="5 6">
    <name type="scientific">Morus notabilis</name>
    <dbReference type="NCBI Taxonomy" id="981085"/>
    <lineage>
        <taxon>Eukaryota</taxon>
        <taxon>Viridiplantae</taxon>
        <taxon>Streptophyta</taxon>
        <taxon>Embryophyta</taxon>
        <taxon>Tracheophyta</taxon>
        <taxon>Spermatophyta</taxon>
        <taxon>Magnoliopsida</taxon>
        <taxon>eudicotyledons</taxon>
        <taxon>Gunneridae</taxon>
        <taxon>Pentapetalae</taxon>
        <taxon>rosids</taxon>
        <taxon>fabids</taxon>
        <taxon>Rosales</taxon>
        <taxon>Moraceae</taxon>
        <taxon>Moreae</taxon>
        <taxon>Morus</taxon>
    </lineage>
</organism>
<evidence type="ECO:0000259" key="4">
    <source>
        <dbReference type="PROSITE" id="PS50966"/>
    </source>
</evidence>
<dbReference type="GO" id="GO:0061630">
    <property type="term" value="F:ubiquitin protein ligase activity"/>
    <property type="evidence" value="ECO:0007669"/>
    <property type="project" value="InterPro"/>
</dbReference>
<keyword evidence="5" id="KW-0808">Transferase</keyword>
<protein>
    <submittedName>
        <fullName evidence="5">Mitogen-activated protein kinase kinase kinase 1</fullName>
    </submittedName>
</protein>
<evidence type="ECO:0000313" key="5">
    <source>
        <dbReference type="EMBL" id="EXB93384.1"/>
    </source>
</evidence>
<dbReference type="Pfam" id="PF13639">
    <property type="entry name" value="zf-RING_2"/>
    <property type="match status" value="1"/>
</dbReference>
<sequence>MESVASNSSPPPNHRHRRRLGPPPQPITNRIVRALHHRLLLLHRSDDAATFFVLGATANVYAVTLSSTPSCTCPDRATPCKHILFVLIRALGVSLDDSCLRRRTLRPCLLSRLLSSPTLPDSLASPGLRRRFHQLFFHPRSDRANSAAVGPAFEEGTSCPICLEEMSKEERVVACATCRNPIHEECLTRWKRNSGKRAVCCVICRARWREGAGMAAAAVEEEEYLNLAAYVDEDVDNDNVGNMAGGGLCAG</sequence>
<dbReference type="InterPro" id="IPR039903">
    <property type="entry name" value="Zswim2"/>
</dbReference>
<keyword evidence="6" id="KW-1185">Reference proteome</keyword>
<reference evidence="6" key="1">
    <citation type="submission" date="2013-01" db="EMBL/GenBank/DDBJ databases">
        <title>Draft Genome Sequence of a Mulberry Tree, Morus notabilis C.K. Schneid.</title>
        <authorList>
            <person name="He N."/>
            <person name="Zhao S."/>
        </authorList>
    </citation>
    <scope>NUCLEOTIDE SEQUENCE</scope>
</reference>
<keyword evidence="1" id="KW-0479">Metal-binding</keyword>
<keyword evidence="1" id="KW-0862">Zinc</keyword>
<keyword evidence="1" id="KW-0863">Zinc-finger</keyword>